<keyword evidence="1" id="KW-0808">Transferase</keyword>
<sequence>MVLPSQDRRISQSHSFLEKYFERRDSPFLTIEANTPYLKECFFRLRHDAFVKDTRSLKNIEPHPIYKDCDVDIYDENAFHFLTTFRPLDIFIGGIRLIRPTPKYRRLTFPSAEFSDPLHNFVEAVGAENCLELSRFMLSKSRMQFVDEHTQDKALANASPFAPTIGFLIQKIYQVAQDQKASYLITSLDAYLIRIFRQMHIEFISVGHAIPELGNLHPCYLDIEKSLKTLASKNPKLYYFLTEEAIQE</sequence>
<evidence type="ECO:0000313" key="1">
    <source>
        <dbReference type="EMBL" id="WVX67548.1"/>
    </source>
</evidence>
<accession>A0ABZ2C691</accession>
<keyword evidence="2" id="KW-1185">Reference proteome</keyword>
<dbReference type="InterPro" id="IPR016181">
    <property type="entry name" value="Acyl_CoA_acyltransferase"/>
</dbReference>
<dbReference type="Pfam" id="PF13444">
    <property type="entry name" value="Acetyltransf_5"/>
    <property type="match status" value="1"/>
</dbReference>
<evidence type="ECO:0000313" key="2">
    <source>
        <dbReference type="Proteomes" id="UP001330434"/>
    </source>
</evidence>
<dbReference type="RefSeq" id="WP_331256271.1">
    <property type="nucleotide sequence ID" value="NZ_CP133270.1"/>
</dbReference>
<protein>
    <submittedName>
        <fullName evidence="1">Lysophospholipid acyltransferase family protein</fullName>
    </submittedName>
</protein>
<reference evidence="1 2" key="1">
    <citation type="journal article" date="2024" name="Environ. Microbiol.">
        <title>Novel evolutionary insights on the interactions of the Holosporales (Alphaproteobacteria) with eukaryotic hosts from comparative genomics.</title>
        <authorList>
            <person name="Giovannini M."/>
            <person name="Petroni G."/>
            <person name="Castelli M."/>
        </authorList>
    </citation>
    <scope>NUCLEOTIDE SEQUENCE [LARGE SCALE GENOMIC DNA]</scope>
    <source>
        <strain evidence="1 2">US_Bl 15I1</strain>
    </source>
</reference>
<dbReference type="EMBL" id="CP133270">
    <property type="protein sequence ID" value="WVX67548.1"/>
    <property type="molecule type" value="Genomic_DNA"/>
</dbReference>
<gene>
    <name evidence="1" type="ORF">Bealeia1_01761</name>
</gene>
<name>A0ABZ2C691_9PROT</name>
<organism evidence="1 2">
    <name type="scientific">Candidatus Bealeia paramacronuclearis</name>
    <dbReference type="NCBI Taxonomy" id="1921001"/>
    <lineage>
        <taxon>Bacteria</taxon>
        <taxon>Pseudomonadati</taxon>
        <taxon>Pseudomonadota</taxon>
        <taxon>Alphaproteobacteria</taxon>
        <taxon>Holosporales</taxon>
        <taxon>Holosporaceae</taxon>
        <taxon>Candidatus Bealeia</taxon>
    </lineage>
</organism>
<dbReference type="Gene3D" id="3.40.630.30">
    <property type="match status" value="1"/>
</dbReference>
<dbReference type="GO" id="GO:0016746">
    <property type="term" value="F:acyltransferase activity"/>
    <property type="evidence" value="ECO:0007669"/>
    <property type="project" value="UniProtKB-KW"/>
</dbReference>
<dbReference type="Proteomes" id="UP001330434">
    <property type="component" value="Chromosome"/>
</dbReference>
<keyword evidence="1" id="KW-0012">Acyltransferase</keyword>
<dbReference type="SUPFAM" id="SSF55729">
    <property type="entry name" value="Acyl-CoA N-acyltransferases (Nat)"/>
    <property type="match status" value="1"/>
</dbReference>
<proteinExistence type="predicted"/>